<proteinExistence type="predicted"/>
<protein>
    <submittedName>
        <fullName evidence="1">Uncharacterized protein</fullName>
    </submittedName>
</protein>
<evidence type="ECO:0000313" key="1">
    <source>
        <dbReference type="EMBL" id="PKU78552.1"/>
    </source>
</evidence>
<dbReference type="AlphaFoldDB" id="A0A2I0WSA2"/>
<organism evidence="1 2">
    <name type="scientific">Dendrobium catenatum</name>
    <dbReference type="NCBI Taxonomy" id="906689"/>
    <lineage>
        <taxon>Eukaryota</taxon>
        <taxon>Viridiplantae</taxon>
        <taxon>Streptophyta</taxon>
        <taxon>Embryophyta</taxon>
        <taxon>Tracheophyta</taxon>
        <taxon>Spermatophyta</taxon>
        <taxon>Magnoliopsida</taxon>
        <taxon>Liliopsida</taxon>
        <taxon>Asparagales</taxon>
        <taxon>Orchidaceae</taxon>
        <taxon>Epidendroideae</taxon>
        <taxon>Malaxideae</taxon>
        <taxon>Dendrobiinae</taxon>
        <taxon>Dendrobium</taxon>
    </lineage>
</organism>
<reference evidence="1 2" key="2">
    <citation type="journal article" date="2017" name="Nature">
        <title>The Apostasia genome and the evolution of orchids.</title>
        <authorList>
            <person name="Zhang G.Q."/>
            <person name="Liu K.W."/>
            <person name="Li Z."/>
            <person name="Lohaus R."/>
            <person name="Hsiao Y.Y."/>
            <person name="Niu S.C."/>
            <person name="Wang J.Y."/>
            <person name="Lin Y.C."/>
            <person name="Xu Q."/>
            <person name="Chen L.J."/>
            <person name="Yoshida K."/>
            <person name="Fujiwara S."/>
            <person name="Wang Z.W."/>
            <person name="Zhang Y.Q."/>
            <person name="Mitsuda N."/>
            <person name="Wang M."/>
            <person name="Liu G.H."/>
            <person name="Pecoraro L."/>
            <person name="Huang H.X."/>
            <person name="Xiao X.J."/>
            <person name="Lin M."/>
            <person name="Wu X.Y."/>
            <person name="Wu W.L."/>
            <person name="Chen Y.Y."/>
            <person name="Chang S.B."/>
            <person name="Sakamoto S."/>
            <person name="Ohme-Takagi M."/>
            <person name="Yagi M."/>
            <person name="Zeng S.J."/>
            <person name="Shen C.Y."/>
            <person name="Yeh C.M."/>
            <person name="Luo Y.B."/>
            <person name="Tsai W.C."/>
            <person name="Van de Peer Y."/>
            <person name="Liu Z.J."/>
        </authorList>
    </citation>
    <scope>NUCLEOTIDE SEQUENCE [LARGE SCALE GENOMIC DNA]</scope>
    <source>
        <tissue evidence="1">The whole plant</tissue>
    </source>
</reference>
<accession>A0A2I0WSA2</accession>
<name>A0A2I0WSA2_9ASPA</name>
<reference evidence="1 2" key="1">
    <citation type="journal article" date="2016" name="Sci. Rep.">
        <title>The Dendrobium catenatum Lindl. genome sequence provides insights into polysaccharide synthase, floral development and adaptive evolution.</title>
        <authorList>
            <person name="Zhang G.Q."/>
            <person name="Xu Q."/>
            <person name="Bian C."/>
            <person name="Tsai W.C."/>
            <person name="Yeh C.M."/>
            <person name="Liu K.W."/>
            <person name="Yoshida K."/>
            <person name="Zhang L.S."/>
            <person name="Chang S.B."/>
            <person name="Chen F."/>
            <person name="Shi Y."/>
            <person name="Su Y.Y."/>
            <person name="Zhang Y.Q."/>
            <person name="Chen L.J."/>
            <person name="Yin Y."/>
            <person name="Lin M."/>
            <person name="Huang H."/>
            <person name="Deng H."/>
            <person name="Wang Z.W."/>
            <person name="Zhu S.L."/>
            <person name="Zhao X."/>
            <person name="Deng C."/>
            <person name="Niu S.C."/>
            <person name="Huang J."/>
            <person name="Wang M."/>
            <person name="Liu G.H."/>
            <person name="Yang H.J."/>
            <person name="Xiao X.J."/>
            <person name="Hsiao Y.Y."/>
            <person name="Wu W.L."/>
            <person name="Chen Y.Y."/>
            <person name="Mitsuda N."/>
            <person name="Ohme-Takagi M."/>
            <person name="Luo Y.B."/>
            <person name="Van de Peer Y."/>
            <person name="Liu Z.J."/>
        </authorList>
    </citation>
    <scope>NUCLEOTIDE SEQUENCE [LARGE SCALE GENOMIC DNA]</scope>
    <source>
        <tissue evidence="1">The whole plant</tissue>
    </source>
</reference>
<dbReference type="Proteomes" id="UP000233837">
    <property type="component" value="Unassembled WGS sequence"/>
</dbReference>
<evidence type="ECO:0000313" key="2">
    <source>
        <dbReference type="Proteomes" id="UP000233837"/>
    </source>
</evidence>
<gene>
    <name evidence="1" type="ORF">MA16_Dca011109</name>
</gene>
<keyword evidence="2" id="KW-1185">Reference proteome</keyword>
<sequence>MASSVDLQEAFDVIGVARLKLFGGGMKTGGHGKQPQVVELDGEKEEGEISAGWLKEALEFQVQASVVDESLGVEVCLGIL</sequence>
<dbReference type="EMBL" id="KZ502448">
    <property type="protein sequence ID" value="PKU78552.1"/>
    <property type="molecule type" value="Genomic_DNA"/>
</dbReference>